<evidence type="ECO:0000313" key="1">
    <source>
        <dbReference type="EMBL" id="GGO89119.1"/>
    </source>
</evidence>
<dbReference type="RefSeq" id="WP_189132292.1">
    <property type="nucleotide sequence ID" value="NZ_BMMS01000012.1"/>
</dbReference>
<keyword evidence="2" id="KW-1185">Reference proteome</keyword>
<organism evidence="1 2">
    <name type="scientific">Wenjunlia tyrosinilytica</name>
    <dbReference type="NCBI Taxonomy" id="1544741"/>
    <lineage>
        <taxon>Bacteria</taxon>
        <taxon>Bacillati</taxon>
        <taxon>Actinomycetota</taxon>
        <taxon>Actinomycetes</taxon>
        <taxon>Kitasatosporales</taxon>
        <taxon>Streptomycetaceae</taxon>
        <taxon>Wenjunlia</taxon>
    </lineage>
</organism>
<protein>
    <recommendedName>
        <fullName evidence="3">DUF3224 domain-containing protein</fullName>
    </recommendedName>
</protein>
<dbReference type="Proteomes" id="UP000641932">
    <property type="component" value="Unassembled WGS sequence"/>
</dbReference>
<dbReference type="InterPro" id="IPR023159">
    <property type="entry name" value="SO1590-like_sf"/>
</dbReference>
<reference evidence="1" key="2">
    <citation type="submission" date="2020-09" db="EMBL/GenBank/DDBJ databases">
        <authorList>
            <person name="Sun Q."/>
            <person name="Zhou Y."/>
        </authorList>
    </citation>
    <scope>NUCLEOTIDE SEQUENCE</scope>
    <source>
        <strain evidence="1">CGMCC 4.7201</strain>
    </source>
</reference>
<dbReference type="EMBL" id="BMMS01000012">
    <property type="protein sequence ID" value="GGO89119.1"/>
    <property type="molecule type" value="Genomic_DNA"/>
</dbReference>
<accession>A0A918DZ33</accession>
<proteinExistence type="predicted"/>
<dbReference type="Gene3D" id="2.40.350.10">
    <property type="entry name" value="SO1590-like"/>
    <property type="match status" value="1"/>
</dbReference>
<evidence type="ECO:0000313" key="2">
    <source>
        <dbReference type="Proteomes" id="UP000641932"/>
    </source>
</evidence>
<dbReference type="SUPFAM" id="SSF159238">
    <property type="entry name" value="SO1590-like"/>
    <property type="match status" value="1"/>
</dbReference>
<dbReference type="InterPro" id="IPR021607">
    <property type="entry name" value="DUF3224"/>
</dbReference>
<sequence>MGEKATGTFTIDTWEDRVYDEREGATLGKVHVEKTFEGALKGTGTAELLTVLDGEGNPAVYVAVERFTGTLDGRPGTFVLHHTAPGGPGERMSVRVVPGTATGELIGLTGTLTIDIDDQGAHSYTLEHDQHARE</sequence>
<reference evidence="1" key="1">
    <citation type="journal article" date="2014" name="Int. J. Syst. Evol. Microbiol.">
        <title>Complete genome sequence of Corynebacterium casei LMG S-19264T (=DSM 44701T), isolated from a smear-ripened cheese.</title>
        <authorList>
            <consortium name="US DOE Joint Genome Institute (JGI-PGF)"/>
            <person name="Walter F."/>
            <person name="Albersmeier A."/>
            <person name="Kalinowski J."/>
            <person name="Ruckert C."/>
        </authorList>
    </citation>
    <scope>NUCLEOTIDE SEQUENCE</scope>
    <source>
        <strain evidence="1">CGMCC 4.7201</strain>
    </source>
</reference>
<comment type="caution">
    <text evidence="1">The sequence shown here is derived from an EMBL/GenBank/DDBJ whole genome shotgun (WGS) entry which is preliminary data.</text>
</comment>
<dbReference type="Pfam" id="PF11528">
    <property type="entry name" value="DUF3224"/>
    <property type="match status" value="1"/>
</dbReference>
<gene>
    <name evidence="1" type="ORF">GCM10012280_31520</name>
</gene>
<name>A0A918DZ33_9ACTN</name>
<evidence type="ECO:0008006" key="3">
    <source>
        <dbReference type="Google" id="ProtNLM"/>
    </source>
</evidence>
<dbReference type="AlphaFoldDB" id="A0A918DZ33"/>